<organism evidence="1 2">
    <name type="scientific">Nocardioides daphniae</name>
    <dbReference type="NCBI Taxonomy" id="402297"/>
    <lineage>
        <taxon>Bacteria</taxon>
        <taxon>Bacillati</taxon>
        <taxon>Actinomycetota</taxon>
        <taxon>Actinomycetes</taxon>
        <taxon>Propionibacteriales</taxon>
        <taxon>Nocardioidaceae</taxon>
        <taxon>Nocardioides</taxon>
    </lineage>
</organism>
<evidence type="ECO:0000313" key="2">
    <source>
        <dbReference type="Proteomes" id="UP000297025"/>
    </source>
</evidence>
<reference evidence="1 2" key="1">
    <citation type="journal article" date="2008" name="Int. J. Syst. Evol. Microbiol.">
        <title>Nocardioides daphniae sp. nov., isolated from Daphnia cucullata (Crustacea: Cladocera).</title>
        <authorList>
            <person name="Toth E.M."/>
            <person name="Keki Z."/>
            <person name="Homonnay Z.G."/>
            <person name="Borsodi A.K."/>
            <person name="Marialigeti K."/>
            <person name="Schumann P."/>
        </authorList>
    </citation>
    <scope>NUCLEOTIDE SEQUENCE [LARGE SCALE GENOMIC DNA]</scope>
    <source>
        <strain evidence="1 2">JCM 16608</strain>
    </source>
</reference>
<dbReference type="AlphaFoldDB" id="A0A4P7UAH7"/>
<dbReference type="EMBL" id="CP038462">
    <property type="protein sequence ID" value="QCC76315.1"/>
    <property type="molecule type" value="Genomic_DNA"/>
</dbReference>
<dbReference type="Proteomes" id="UP000297025">
    <property type="component" value="Chromosome"/>
</dbReference>
<dbReference type="KEGG" id="ndp:E2C04_02190"/>
<gene>
    <name evidence="1" type="ORF">E2C04_02190</name>
</gene>
<protein>
    <submittedName>
        <fullName evidence="1">Uncharacterized protein</fullName>
    </submittedName>
</protein>
<proteinExistence type="predicted"/>
<accession>A0A4P7UAH7</accession>
<name>A0A4P7UAH7_9ACTN</name>
<sequence length="107" mass="11159">MTETFIFGDGFTTTVSVPGTSVSNRRGPVLEGVGPGRLGVGEQHGHAQQVTEHHLALEHLLDAADLQHVAVGVGVVGEQLGQGDGVLVHRDRVVDDHRRGGVGRGGQ</sequence>
<evidence type="ECO:0000313" key="1">
    <source>
        <dbReference type="EMBL" id="QCC76315.1"/>
    </source>
</evidence>